<dbReference type="Proteomes" id="UP000501069">
    <property type="component" value="Chromosome"/>
</dbReference>
<dbReference type="GeneID" id="57959562"/>
<gene>
    <name evidence="1" type="ORF">FOC47_00165</name>
</gene>
<accession>A0AAP9S5C3</accession>
<evidence type="ECO:0000313" key="1">
    <source>
        <dbReference type="EMBL" id="QIX89135.1"/>
    </source>
</evidence>
<name>A0AAP9S5C3_9FIRM</name>
<dbReference type="AlphaFoldDB" id="A0AAP9S5C3"/>
<evidence type="ECO:0000313" key="2">
    <source>
        <dbReference type="Proteomes" id="UP000501069"/>
    </source>
</evidence>
<sequence>MGIDIISVFNPPEDTEAFTRADKIRSMSDEKLAHLSVTSVVLGGGVNIWAMYRGTFSGIDYDSREEAERGELEWLQSPAEESEI</sequence>
<dbReference type="RefSeq" id="WP_003523659.1">
    <property type="nucleotide sequence ID" value="NZ_CABKQO010000001.1"/>
</dbReference>
<organism evidence="1 2">
    <name type="scientific">Enterocloster clostridioformis</name>
    <dbReference type="NCBI Taxonomy" id="1531"/>
    <lineage>
        <taxon>Bacteria</taxon>
        <taxon>Bacillati</taxon>
        <taxon>Bacillota</taxon>
        <taxon>Clostridia</taxon>
        <taxon>Lachnospirales</taxon>
        <taxon>Lachnospiraceae</taxon>
        <taxon>Enterocloster</taxon>
    </lineage>
</organism>
<dbReference type="EMBL" id="CP050964">
    <property type="protein sequence ID" value="QIX89135.1"/>
    <property type="molecule type" value="Genomic_DNA"/>
</dbReference>
<protein>
    <submittedName>
        <fullName evidence="1">Uncharacterized protein</fullName>
    </submittedName>
</protein>
<proteinExistence type="predicted"/>
<reference evidence="1 2" key="1">
    <citation type="submission" date="2019-11" db="EMBL/GenBank/DDBJ databases">
        <title>FDA dAtabase for Regulatory Grade micrObial Sequences (FDA-ARGOS): Supporting development and validation of Infectious Disease Dx tests.</title>
        <authorList>
            <person name="Turner S."/>
            <person name="Byrd R."/>
            <person name="Tallon L."/>
            <person name="Sadzewicz L."/>
            <person name="Vavikolanu K."/>
            <person name="Mehta A."/>
            <person name="Aluvathingal J."/>
            <person name="Nadendla S."/>
            <person name="Myers T."/>
            <person name="Yan Y."/>
            <person name="Sichtig H."/>
        </authorList>
    </citation>
    <scope>NUCLEOTIDE SEQUENCE [LARGE SCALE GENOMIC DNA]</scope>
    <source>
        <strain evidence="1 2">FDAARGOS_739</strain>
    </source>
</reference>